<dbReference type="AlphaFoldDB" id="A0A841LA32"/>
<dbReference type="RefSeq" id="WP_184203050.1">
    <property type="nucleotide sequence ID" value="NZ_BMOX01000084.1"/>
</dbReference>
<protein>
    <submittedName>
        <fullName evidence="1">Uncharacterized protein</fullName>
    </submittedName>
</protein>
<evidence type="ECO:0000313" key="2">
    <source>
        <dbReference type="Proteomes" id="UP000538147"/>
    </source>
</evidence>
<keyword evidence="2" id="KW-1185">Reference proteome</keyword>
<organism evidence="1 2">
    <name type="scientific">Polymorphobacter multimanifer</name>
    <dbReference type="NCBI Taxonomy" id="1070431"/>
    <lineage>
        <taxon>Bacteria</taxon>
        <taxon>Pseudomonadati</taxon>
        <taxon>Pseudomonadota</taxon>
        <taxon>Alphaproteobacteria</taxon>
        <taxon>Sphingomonadales</taxon>
        <taxon>Sphingosinicellaceae</taxon>
        <taxon>Polymorphobacter</taxon>
    </lineage>
</organism>
<name>A0A841LA32_9SPHN</name>
<accession>A0A841LA32</accession>
<sequence>MKASSNNIIIQIETDKDISDVLFLKSLLAGWKKLNPKSLPDSWGHGEFCRKSIDYIDNYSDLCAVWSDSHLPPTIARKAELYGMYSFNWLSKNADKNALKDSVFKYSMNGQLSKKADPEDLESLCSLYLDIFSPGYLAITTAKDFTTRHICLGRRIMPNGQSVPVSRFVGSTVGKLLPGLYWKTYLNDELSQRFGLYQDFNVFDLDKFGFKIEQRNGYTVLENLNSIADFTDNSWKQAQSAVEIALNRTIFFSC</sequence>
<dbReference type="Proteomes" id="UP000538147">
    <property type="component" value="Unassembled WGS sequence"/>
</dbReference>
<proteinExistence type="predicted"/>
<reference evidence="1 2" key="1">
    <citation type="submission" date="2020-08" db="EMBL/GenBank/DDBJ databases">
        <title>Genomic Encyclopedia of Type Strains, Phase IV (KMG-IV): sequencing the most valuable type-strain genomes for metagenomic binning, comparative biology and taxonomic classification.</title>
        <authorList>
            <person name="Goeker M."/>
        </authorList>
    </citation>
    <scope>NUCLEOTIDE SEQUENCE [LARGE SCALE GENOMIC DNA]</scope>
    <source>
        <strain evidence="1 2">DSM 102189</strain>
    </source>
</reference>
<gene>
    <name evidence="1" type="ORF">FHS79_003595</name>
</gene>
<dbReference type="EMBL" id="JACIIV010000045">
    <property type="protein sequence ID" value="MBB6229394.1"/>
    <property type="molecule type" value="Genomic_DNA"/>
</dbReference>
<comment type="caution">
    <text evidence="1">The sequence shown here is derived from an EMBL/GenBank/DDBJ whole genome shotgun (WGS) entry which is preliminary data.</text>
</comment>
<evidence type="ECO:0000313" key="1">
    <source>
        <dbReference type="EMBL" id="MBB6229394.1"/>
    </source>
</evidence>